<evidence type="ECO:0000256" key="1">
    <source>
        <dbReference type="SAM" id="Phobius"/>
    </source>
</evidence>
<keyword evidence="1" id="KW-1133">Transmembrane helix</keyword>
<keyword evidence="3" id="KW-1185">Reference proteome</keyword>
<evidence type="ECO:0000313" key="3">
    <source>
        <dbReference type="Proteomes" id="UP000646911"/>
    </source>
</evidence>
<feature type="transmembrane region" description="Helical" evidence="1">
    <location>
        <begin position="25"/>
        <end position="46"/>
    </location>
</feature>
<proteinExistence type="predicted"/>
<gene>
    <name evidence="2" type="ORF">H8L47_14135</name>
</gene>
<reference evidence="2 3" key="1">
    <citation type="submission" date="2020-08" db="EMBL/GenBank/DDBJ databases">
        <title>Novel species isolated from subtropical streams in China.</title>
        <authorList>
            <person name="Lu H."/>
        </authorList>
    </citation>
    <scope>NUCLEOTIDE SEQUENCE [LARGE SCALE GENOMIC DNA]</scope>
    <source>
        <strain evidence="2 3">NL8W</strain>
    </source>
</reference>
<name>A0ABR6ZAB2_9BURK</name>
<comment type="caution">
    <text evidence="2">The sequence shown here is derived from an EMBL/GenBank/DDBJ whole genome shotgun (WGS) entry which is preliminary data.</text>
</comment>
<sequence>MLAITSLVTALALYCGWQAFSMATAIFAWLVITMLVLGLLPFFSLLKKKKTHGE</sequence>
<dbReference type="Proteomes" id="UP000646911">
    <property type="component" value="Unassembled WGS sequence"/>
</dbReference>
<dbReference type="RefSeq" id="WP_186954242.1">
    <property type="nucleotide sequence ID" value="NZ_JACOFX010000006.1"/>
</dbReference>
<keyword evidence="1" id="KW-0812">Transmembrane</keyword>
<protein>
    <submittedName>
        <fullName evidence="2">Uncharacterized protein</fullName>
    </submittedName>
</protein>
<dbReference type="EMBL" id="JACOFX010000006">
    <property type="protein sequence ID" value="MBC3908700.1"/>
    <property type="molecule type" value="Genomic_DNA"/>
</dbReference>
<organism evidence="2 3">
    <name type="scientific">Undibacterium umbellatum</name>
    <dbReference type="NCBI Taxonomy" id="2762300"/>
    <lineage>
        <taxon>Bacteria</taxon>
        <taxon>Pseudomonadati</taxon>
        <taxon>Pseudomonadota</taxon>
        <taxon>Betaproteobacteria</taxon>
        <taxon>Burkholderiales</taxon>
        <taxon>Oxalobacteraceae</taxon>
        <taxon>Undibacterium</taxon>
    </lineage>
</organism>
<accession>A0ABR6ZAB2</accession>
<evidence type="ECO:0000313" key="2">
    <source>
        <dbReference type="EMBL" id="MBC3908700.1"/>
    </source>
</evidence>
<keyword evidence="1" id="KW-0472">Membrane</keyword>